<dbReference type="RefSeq" id="WP_218092566.1">
    <property type="nucleotide sequence ID" value="NZ_CAJVAS010000010.1"/>
</dbReference>
<dbReference type="InterPro" id="IPR025100">
    <property type="entry name" value="DUF4025"/>
</dbReference>
<accession>A0A916NPY1</accession>
<evidence type="ECO:0000256" key="1">
    <source>
        <dbReference type="SAM" id="MobiDB-lite"/>
    </source>
</evidence>
<dbReference type="Proteomes" id="UP000693672">
    <property type="component" value="Unassembled WGS sequence"/>
</dbReference>
<feature type="region of interest" description="Disordered" evidence="1">
    <location>
        <begin position="60"/>
        <end position="89"/>
    </location>
</feature>
<sequence>MSDKQAAKALNQSFEQIADNRYDITDYKSGSEASRGLAETHEQLSDAYVVAGANQADAVNEAASASEKEKSPSAAALPEDCVFDEDTQE</sequence>
<dbReference type="AlphaFoldDB" id="A0A916NPY1"/>
<evidence type="ECO:0000313" key="2">
    <source>
        <dbReference type="EMBL" id="CAG7626228.1"/>
    </source>
</evidence>
<dbReference type="EMBL" id="CAJVAS010000010">
    <property type="protein sequence ID" value="CAG7626228.1"/>
    <property type="molecule type" value="Genomic_DNA"/>
</dbReference>
<gene>
    <name evidence="2" type="ORF">PAESOLCIP111_02808</name>
</gene>
<comment type="caution">
    <text evidence="2">The sequence shown here is derived from an EMBL/GenBank/DDBJ whole genome shotgun (WGS) entry which is preliminary data.</text>
</comment>
<organism evidence="2 3">
    <name type="scientific">Paenibacillus solanacearum</name>
    <dbReference type="NCBI Taxonomy" id="2048548"/>
    <lineage>
        <taxon>Bacteria</taxon>
        <taxon>Bacillati</taxon>
        <taxon>Bacillota</taxon>
        <taxon>Bacilli</taxon>
        <taxon>Bacillales</taxon>
        <taxon>Paenibacillaceae</taxon>
        <taxon>Paenibacillus</taxon>
    </lineage>
</organism>
<protein>
    <recommendedName>
        <fullName evidence="4">DUF4025 domain-containing protein</fullName>
    </recommendedName>
</protein>
<keyword evidence="3" id="KW-1185">Reference proteome</keyword>
<proteinExistence type="predicted"/>
<evidence type="ECO:0008006" key="4">
    <source>
        <dbReference type="Google" id="ProtNLM"/>
    </source>
</evidence>
<name>A0A916NPY1_9BACL</name>
<evidence type="ECO:0000313" key="3">
    <source>
        <dbReference type="Proteomes" id="UP000693672"/>
    </source>
</evidence>
<dbReference type="Pfam" id="PF13217">
    <property type="entry name" value="DUF4025"/>
    <property type="match status" value="1"/>
</dbReference>
<reference evidence="2" key="1">
    <citation type="submission" date="2021-06" db="EMBL/GenBank/DDBJ databases">
        <authorList>
            <person name="Criscuolo A."/>
        </authorList>
    </citation>
    <scope>NUCLEOTIDE SEQUENCE</scope>
    <source>
        <strain evidence="2">CIP111600</strain>
    </source>
</reference>